<protein>
    <recommendedName>
        <fullName evidence="4">PABS domain-containing protein</fullName>
    </recommendedName>
</protein>
<dbReference type="InterPro" id="IPR029063">
    <property type="entry name" value="SAM-dependent_MTases_sf"/>
</dbReference>
<dbReference type="EMBL" id="CYKH01001671">
    <property type="protein sequence ID" value="CUG88780.1"/>
    <property type="molecule type" value="Genomic_DNA"/>
</dbReference>
<dbReference type="SUPFAM" id="SSF53335">
    <property type="entry name" value="S-adenosyl-L-methionine-dependent methyltransferases"/>
    <property type="match status" value="1"/>
</dbReference>
<dbReference type="VEuPathDB" id="TriTrypDB:BSAL_17250"/>
<dbReference type="AlphaFoldDB" id="A0A0S4JHR3"/>
<organism evidence="2 3">
    <name type="scientific">Bodo saltans</name>
    <name type="common">Flagellated protozoan</name>
    <dbReference type="NCBI Taxonomy" id="75058"/>
    <lineage>
        <taxon>Eukaryota</taxon>
        <taxon>Discoba</taxon>
        <taxon>Euglenozoa</taxon>
        <taxon>Kinetoplastea</taxon>
        <taxon>Metakinetoplastina</taxon>
        <taxon>Eubodonida</taxon>
        <taxon>Bodonidae</taxon>
        <taxon>Bodo</taxon>
    </lineage>
</organism>
<sequence>MSSTVATRLLDDEESQTFIDAACAATSAAGPSAPMDDASLPHDVKQIEQTTTSSSSEDVDHNIMLAAVRKEVSLASEDWYELTSLQEIHKKKPIVIKCITHIQQKRPAECFTDFFVVLAHHVLTVDPNPSRRVTMRQNEQKSSTENEESGSSNDNKQLVTLAFHTLHFVHRKQPDVGYEVQSVWIPGAPLRLQCYPRLNLQYLFMQSMRVQYGPPPDSGEIWDASKLRLPQSGDVVILGMGGNVMANCLVHLLPHTVPIHVVEIEPSVVAVCSVEGLLPAASNFHVHVCDVVVALARLEDSSCSLIILDCFDPLQGDMMAHANWLRQVKAKLKSTGAVVVNMHCTPNAKFLAVFVEVFGKGNVEVLEFGATPAQVAIVCSATPVAEISKDQMNSLAYTMCRCDDLAAHADALCFVTKLFVTGHKSVKFMGGGSDKDTFNVRVWKCGAL</sequence>
<evidence type="ECO:0000256" key="1">
    <source>
        <dbReference type="SAM" id="MobiDB-lite"/>
    </source>
</evidence>
<evidence type="ECO:0000313" key="3">
    <source>
        <dbReference type="Proteomes" id="UP000051952"/>
    </source>
</evidence>
<accession>A0A0S4JHR3</accession>
<keyword evidence="3" id="KW-1185">Reference proteome</keyword>
<dbReference type="Gene3D" id="3.40.50.150">
    <property type="entry name" value="Vaccinia Virus protein VP39"/>
    <property type="match status" value="1"/>
</dbReference>
<reference evidence="3" key="1">
    <citation type="submission" date="2015-09" db="EMBL/GenBank/DDBJ databases">
        <authorList>
            <consortium name="Pathogen Informatics"/>
        </authorList>
    </citation>
    <scope>NUCLEOTIDE SEQUENCE [LARGE SCALE GENOMIC DNA]</scope>
    <source>
        <strain evidence="3">Lake Konstanz</strain>
    </source>
</reference>
<dbReference type="Proteomes" id="UP000051952">
    <property type="component" value="Unassembled WGS sequence"/>
</dbReference>
<feature type="region of interest" description="Disordered" evidence="1">
    <location>
        <begin position="129"/>
        <end position="154"/>
    </location>
</feature>
<evidence type="ECO:0008006" key="4">
    <source>
        <dbReference type="Google" id="ProtNLM"/>
    </source>
</evidence>
<evidence type="ECO:0000313" key="2">
    <source>
        <dbReference type="EMBL" id="CUG88780.1"/>
    </source>
</evidence>
<dbReference type="OrthoDB" id="271127at2759"/>
<proteinExistence type="predicted"/>
<name>A0A0S4JHR3_BODSA</name>
<gene>
    <name evidence="2" type="ORF">BSAL_17250</name>
</gene>